<sequence length="278" mass="31446">MLNAKFFQGIVLSVLLHAFLVWFFYTVQGTAKVTIPLGVVYNVEIVPAQKLSATGSRRVRTSKVSRRTKIKKPVRVRKKSESVKPKMPKIKKVIKLKKNKNTVLISKKKAKVVKKRKANKVKPSKAVSEKQLLEQRLKELRAEKELEKKLEALRREKEREQSTEEEGSLVSAKGAGSEIAVSSASVKLDPVIYLYLSRLVSRIQLNWSLPEGITNKEAIVSVKIDRSGRLVHLALEKSSGDALFDESCLRAVRKSFPFDPLPSAYKGDYFEIGVRFKR</sequence>
<dbReference type="EMBL" id="AP013035">
    <property type="protein sequence ID" value="BAT72471.1"/>
    <property type="molecule type" value="Genomic_DNA"/>
</dbReference>
<comment type="subcellular location">
    <subcellularLocation>
        <location evidence="1">Membrane</location>
        <topology evidence="1">Single-pass membrane protein</topology>
    </subcellularLocation>
</comment>
<reference evidence="8" key="1">
    <citation type="journal article" date="2018" name="Science">
        <title>A primordial and reversible TCA cycle in a facultatively chemolithoautotrophic thermophile.</title>
        <authorList>
            <person name="Nunoura T."/>
            <person name="Chikaraishi Y."/>
            <person name="Izaki R."/>
            <person name="Suwa T."/>
            <person name="Sato T."/>
            <person name="Harada T."/>
            <person name="Mori K."/>
            <person name="Kato Y."/>
            <person name="Miyazaki M."/>
            <person name="Shimamura S."/>
            <person name="Yanagawa K."/>
            <person name="Shuto A."/>
            <person name="Ohkouchi N."/>
            <person name="Fujita N."/>
            <person name="Takaki Y."/>
            <person name="Atomi H."/>
            <person name="Takai K."/>
        </authorList>
    </citation>
    <scope>NUCLEOTIDE SEQUENCE [LARGE SCALE GENOMIC DNA]</scope>
    <source>
        <strain evidence="8">DSM 17441 / JCM 13301 / NBRC 103674 / ABI70S6</strain>
    </source>
</reference>
<dbReference type="PANTHER" id="PTHR33446">
    <property type="entry name" value="PROTEIN TONB-RELATED"/>
    <property type="match status" value="1"/>
</dbReference>
<evidence type="ECO:0000313" key="8">
    <source>
        <dbReference type="Proteomes" id="UP000063234"/>
    </source>
</evidence>
<evidence type="ECO:0000256" key="1">
    <source>
        <dbReference type="ARBA" id="ARBA00004167"/>
    </source>
</evidence>
<evidence type="ECO:0000256" key="6">
    <source>
        <dbReference type="SAM" id="Phobius"/>
    </source>
</evidence>
<dbReference type="KEGG" id="ttk:TST_1687"/>
<protein>
    <submittedName>
        <fullName evidence="7">Periplasmic protein TonB</fullName>
    </submittedName>
</protein>
<evidence type="ECO:0000313" key="7">
    <source>
        <dbReference type="EMBL" id="BAT72471.1"/>
    </source>
</evidence>
<keyword evidence="5" id="KW-0175">Coiled coil</keyword>
<dbReference type="AlphaFoldDB" id="A0A0S3QVY8"/>
<dbReference type="NCBIfam" id="TIGR01352">
    <property type="entry name" value="tonB_Cterm"/>
    <property type="match status" value="1"/>
</dbReference>
<dbReference type="InterPro" id="IPR051045">
    <property type="entry name" value="TonB-dependent_transducer"/>
</dbReference>
<accession>A0A0S3QVY8</accession>
<keyword evidence="4 6" id="KW-0472">Membrane</keyword>
<gene>
    <name evidence="7" type="ORF">TST_1687</name>
</gene>
<dbReference type="Proteomes" id="UP000063234">
    <property type="component" value="Chromosome"/>
</dbReference>
<dbReference type="Pfam" id="PF13103">
    <property type="entry name" value="TonB_2"/>
    <property type="match status" value="1"/>
</dbReference>
<feature type="transmembrane region" description="Helical" evidence="6">
    <location>
        <begin position="6"/>
        <end position="25"/>
    </location>
</feature>
<evidence type="ECO:0000256" key="5">
    <source>
        <dbReference type="SAM" id="Coils"/>
    </source>
</evidence>
<feature type="coiled-coil region" evidence="5">
    <location>
        <begin position="130"/>
        <end position="166"/>
    </location>
</feature>
<dbReference type="SUPFAM" id="SSF74653">
    <property type="entry name" value="TolA/TonB C-terminal domain"/>
    <property type="match status" value="1"/>
</dbReference>
<evidence type="ECO:0000256" key="2">
    <source>
        <dbReference type="ARBA" id="ARBA00022692"/>
    </source>
</evidence>
<keyword evidence="8" id="KW-1185">Reference proteome</keyword>
<dbReference type="InterPro" id="IPR006260">
    <property type="entry name" value="TonB/TolA_C"/>
</dbReference>
<proteinExistence type="predicted"/>
<dbReference type="Gene3D" id="3.30.1150.10">
    <property type="match status" value="1"/>
</dbReference>
<dbReference type="STRING" id="1298851.TST_1687"/>
<name>A0A0S3QVY8_THET7</name>
<organism evidence="7 8">
    <name type="scientific">Thermosulfidibacter takaii (strain DSM 17441 / JCM 13301 / NBRC 103674 / ABI70S6)</name>
    <dbReference type="NCBI Taxonomy" id="1298851"/>
    <lineage>
        <taxon>Bacteria</taxon>
        <taxon>Pseudomonadati</taxon>
        <taxon>Thermosulfidibacterota</taxon>
        <taxon>Thermosulfidibacteria</taxon>
        <taxon>Thermosulfidibacterales</taxon>
        <taxon>Thermosulfidibacteraceae</taxon>
    </lineage>
</organism>
<keyword evidence="2 6" id="KW-0812">Transmembrane</keyword>
<keyword evidence="3 6" id="KW-1133">Transmembrane helix</keyword>
<evidence type="ECO:0000256" key="4">
    <source>
        <dbReference type="ARBA" id="ARBA00023136"/>
    </source>
</evidence>
<evidence type="ECO:0000256" key="3">
    <source>
        <dbReference type="ARBA" id="ARBA00022989"/>
    </source>
</evidence>
<dbReference type="GO" id="GO:0016020">
    <property type="term" value="C:membrane"/>
    <property type="evidence" value="ECO:0007669"/>
    <property type="project" value="UniProtKB-SubCell"/>
</dbReference>